<dbReference type="Proteomes" id="UP001378592">
    <property type="component" value="Unassembled WGS sequence"/>
</dbReference>
<dbReference type="InterPro" id="IPR029058">
    <property type="entry name" value="AB_hydrolase_fold"/>
</dbReference>
<evidence type="ECO:0000256" key="5">
    <source>
        <dbReference type="ARBA" id="ARBA00023136"/>
    </source>
</evidence>
<comment type="subcellular location">
    <subcellularLocation>
        <location evidence="1">Membrane</location>
        <topology evidence="1">Multi-pass membrane protein</topology>
    </subcellularLocation>
</comment>
<feature type="compositionally biased region" description="Low complexity" evidence="6">
    <location>
        <begin position="593"/>
        <end position="603"/>
    </location>
</feature>
<dbReference type="SUPFAM" id="SSF53474">
    <property type="entry name" value="alpha/beta-Hydrolases"/>
    <property type="match status" value="1"/>
</dbReference>
<proteinExistence type="inferred from homology"/>
<evidence type="ECO:0000256" key="7">
    <source>
        <dbReference type="SAM" id="Phobius"/>
    </source>
</evidence>
<dbReference type="PANTHER" id="PTHR17920">
    <property type="entry name" value="TRANSMEMBRANE AND COILED-COIL DOMAIN-CONTAINING PROTEIN 4 TMCO4"/>
    <property type="match status" value="1"/>
</dbReference>
<gene>
    <name evidence="8" type="ORF">R5R35_009593</name>
</gene>
<protein>
    <recommendedName>
        <fullName evidence="10">Transmembrane and coiled-coil domain-containing protein 4</fullName>
    </recommendedName>
</protein>
<feature type="compositionally biased region" description="Low complexity" evidence="6">
    <location>
        <begin position="290"/>
        <end position="308"/>
    </location>
</feature>
<keyword evidence="3 7" id="KW-0812">Transmembrane</keyword>
<evidence type="ECO:0000256" key="1">
    <source>
        <dbReference type="ARBA" id="ARBA00004141"/>
    </source>
</evidence>
<name>A0AAN9YV85_9ORTH</name>
<feature type="region of interest" description="Disordered" evidence="6">
    <location>
        <begin position="579"/>
        <end position="603"/>
    </location>
</feature>
<reference evidence="8 9" key="1">
    <citation type="submission" date="2024-03" db="EMBL/GenBank/DDBJ databases">
        <title>The genome assembly and annotation of the cricket Gryllus longicercus Weissman &amp; Gray.</title>
        <authorList>
            <person name="Szrajer S."/>
            <person name="Gray D."/>
            <person name="Ylla G."/>
        </authorList>
    </citation>
    <scope>NUCLEOTIDE SEQUENCE [LARGE SCALE GENOMIC DNA]</scope>
    <source>
        <strain evidence="8">DAG 2021-001</strain>
        <tissue evidence="8">Whole body minus gut</tissue>
    </source>
</reference>
<dbReference type="Gene3D" id="3.40.50.1820">
    <property type="entry name" value="alpha/beta hydrolase"/>
    <property type="match status" value="1"/>
</dbReference>
<dbReference type="PANTHER" id="PTHR17920:SF3">
    <property type="entry name" value="TRANSMEMBRANE AND COILED-COIL DOMAIN-CONTAINING PROTEIN 4"/>
    <property type="match status" value="1"/>
</dbReference>
<keyword evidence="4 7" id="KW-1133">Transmembrane helix</keyword>
<evidence type="ECO:0000313" key="8">
    <source>
        <dbReference type="EMBL" id="KAK7790687.1"/>
    </source>
</evidence>
<feature type="transmembrane region" description="Helical" evidence="7">
    <location>
        <begin position="385"/>
        <end position="408"/>
    </location>
</feature>
<evidence type="ECO:0000256" key="3">
    <source>
        <dbReference type="ARBA" id="ARBA00022692"/>
    </source>
</evidence>
<comment type="caution">
    <text evidence="8">The sequence shown here is derived from an EMBL/GenBank/DDBJ whole genome shotgun (WGS) entry which is preliminary data.</text>
</comment>
<evidence type="ECO:0000313" key="9">
    <source>
        <dbReference type="Proteomes" id="UP001378592"/>
    </source>
</evidence>
<dbReference type="InterPro" id="IPR007941">
    <property type="entry name" value="DUF726"/>
</dbReference>
<dbReference type="AlphaFoldDB" id="A0AAN9YV85"/>
<dbReference type="Pfam" id="PF05277">
    <property type="entry name" value="DUF726"/>
    <property type="match status" value="1"/>
</dbReference>
<dbReference type="GO" id="GO:0016020">
    <property type="term" value="C:membrane"/>
    <property type="evidence" value="ECO:0007669"/>
    <property type="project" value="UniProtKB-SubCell"/>
</dbReference>
<feature type="region of interest" description="Disordered" evidence="6">
    <location>
        <begin position="284"/>
        <end position="314"/>
    </location>
</feature>
<comment type="similarity">
    <text evidence="2">Belongs to the TMCO4 family.</text>
</comment>
<sequence>MESLTSGNHDERKKEEIENALYALTKNRNAHEITSQISDAGIYSYAAICALSLHELFDNEWDRSFCHKCIKQILDHLKLPKQVEGVMMTLVDGHAQQTPDAYIDLLLQEQALNGNAMYIVEDLVILAVKEGKYDARTRVLVRHVAWLLLVPQSVVDAFEESLVESLTDEAVSLSEEQQEEMARRQRKKRYKRYALIGLATLGGGAVLGLTGGLAAPLIGAGVGSVLGGATAAAIGSTAGVAIIGSLFGVAGAGLTGFKMKKRVGEIEEFAFGYLSPVSISSSSHSEDTDSSSSFDSSSTSTPSTPVVTGPASGPISQQLHITIAISGWLSDEQEDNFTRPWHSLLSSKEQYYLRYESSYLLELGKAMELILSFAVSMAAQEALKYTILSGLISAIAWPSSLVTLASVIDNPWGVCCRRSAEVGKQLAEVLLAREQGHRPVTLIGFSLGARVIYYCLREMSQRKDCEGIIQDVVLLGAPVTGSPREWQPLTRVVAGKIVNGYCKSDWLLKFLYRTLSISSDVAGLQPVECKDRRICNVNLSEIVAGHSEYPDKMSAILKVIGIRTREDALDVEARLTKSKSDLPGISQPRGRESPSLLSLQPSKSDNMLSSRVQHYTTTKITSPLAQTDDSSIDTELGEEAINMVANMRIEEGTNLPSVSGYIPSTDVPNTENTIETSSSINLSQQVDLSYNRIDLECPDSEFQVQSIKTEDHISKE</sequence>
<evidence type="ECO:0008006" key="10">
    <source>
        <dbReference type="Google" id="ProtNLM"/>
    </source>
</evidence>
<keyword evidence="9" id="KW-1185">Reference proteome</keyword>
<organism evidence="8 9">
    <name type="scientific">Gryllus longicercus</name>
    <dbReference type="NCBI Taxonomy" id="2509291"/>
    <lineage>
        <taxon>Eukaryota</taxon>
        <taxon>Metazoa</taxon>
        <taxon>Ecdysozoa</taxon>
        <taxon>Arthropoda</taxon>
        <taxon>Hexapoda</taxon>
        <taxon>Insecta</taxon>
        <taxon>Pterygota</taxon>
        <taxon>Neoptera</taxon>
        <taxon>Polyneoptera</taxon>
        <taxon>Orthoptera</taxon>
        <taxon>Ensifera</taxon>
        <taxon>Gryllidea</taxon>
        <taxon>Grylloidea</taxon>
        <taxon>Gryllidae</taxon>
        <taxon>Gryllinae</taxon>
        <taxon>Gryllus</taxon>
    </lineage>
</organism>
<feature type="transmembrane region" description="Helical" evidence="7">
    <location>
        <begin position="230"/>
        <end position="254"/>
    </location>
</feature>
<keyword evidence="5 7" id="KW-0472">Membrane</keyword>
<evidence type="ECO:0000256" key="6">
    <source>
        <dbReference type="SAM" id="MobiDB-lite"/>
    </source>
</evidence>
<accession>A0AAN9YV85</accession>
<evidence type="ECO:0000256" key="4">
    <source>
        <dbReference type="ARBA" id="ARBA00022989"/>
    </source>
</evidence>
<feature type="transmembrane region" description="Helical" evidence="7">
    <location>
        <begin position="193"/>
        <end position="218"/>
    </location>
</feature>
<evidence type="ECO:0000256" key="2">
    <source>
        <dbReference type="ARBA" id="ARBA00009824"/>
    </source>
</evidence>
<dbReference type="EMBL" id="JAZDUA010000598">
    <property type="protein sequence ID" value="KAK7790687.1"/>
    <property type="molecule type" value="Genomic_DNA"/>
</dbReference>